<organism evidence="1 2">
    <name type="scientific">Acinetobacter junii CIP 107470 = MTCC 11364</name>
    <dbReference type="NCBI Taxonomy" id="1217666"/>
    <lineage>
        <taxon>Bacteria</taxon>
        <taxon>Pseudomonadati</taxon>
        <taxon>Pseudomonadota</taxon>
        <taxon>Gammaproteobacteria</taxon>
        <taxon>Moraxellales</taxon>
        <taxon>Moraxellaceae</taxon>
        <taxon>Acinetobacter</taxon>
    </lineage>
</organism>
<evidence type="ECO:0000313" key="2">
    <source>
        <dbReference type="Proteomes" id="UP000018420"/>
    </source>
</evidence>
<dbReference type="EMBL" id="ASYZ01000135">
    <property type="protein sequence ID" value="EPR83061.1"/>
    <property type="molecule type" value="Genomic_DNA"/>
</dbReference>
<gene>
    <name evidence="1" type="ORF">L292_0562</name>
</gene>
<comment type="caution">
    <text evidence="1">The sequence shown here is derived from an EMBL/GenBank/DDBJ whole genome shotgun (WGS) entry which is preliminary data.</text>
</comment>
<name>S7WIS7_ACIJU</name>
<dbReference type="AlphaFoldDB" id="S7WIS7"/>
<accession>S7WIS7</accession>
<reference evidence="1 2" key="1">
    <citation type="submission" date="2013-05" db="EMBL/GenBank/DDBJ databases">
        <title>Genome assembly of Acinetobacter junii MTCC 11364.</title>
        <authorList>
            <person name="Khatri I."/>
            <person name="Singh N.K."/>
            <person name="Subramanian S."/>
            <person name="Mayilraj S."/>
        </authorList>
    </citation>
    <scope>NUCLEOTIDE SEQUENCE [LARGE SCALE GENOMIC DNA]</scope>
    <source>
        <strain evidence="1 2">MTCC 11364</strain>
    </source>
</reference>
<evidence type="ECO:0000313" key="1">
    <source>
        <dbReference type="EMBL" id="EPR83061.1"/>
    </source>
</evidence>
<sequence length="50" mass="5564">MKFIYATKPVATGEAVMVCVGKHDSKKINIPTEIRNRIITLESSVGHHIE</sequence>
<protein>
    <submittedName>
        <fullName evidence="1">4-hydroxybenzoyl-CoA thioesterase</fullName>
    </submittedName>
</protein>
<proteinExistence type="predicted"/>
<dbReference type="Proteomes" id="UP000018420">
    <property type="component" value="Unassembled WGS sequence"/>
</dbReference>
<dbReference type="PATRIC" id="fig|1330047.3.peg.2409"/>